<accession>A0A6G4WRP6</accession>
<dbReference type="PANTHER" id="PTHR48079">
    <property type="entry name" value="PROTEIN YEEZ"/>
    <property type="match status" value="1"/>
</dbReference>
<protein>
    <submittedName>
        <fullName evidence="2">NAD-dependent epimerase/dehydratase family protein</fullName>
    </submittedName>
</protein>
<dbReference type="GO" id="GO:0005737">
    <property type="term" value="C:cytoplasm"/>
    <property type="evidence" value="ECO:0007669"/>
    <property type="project" value="TreeGrafter"/>
</dbReference>
<keyword evidence="3" id="KW-1185">Reference proteome</keyword>
<dbReference type="InterPro" id="IPR051783">
    <property type="entry name" value="NAD(P)-dependent_oxidoreduct"/>
</dbReference>
<dbReference type="SUPFAM" id="SSF51735">
    <property type="entry name" value="NAD(P)-binding Rossmann-fold domains"/>
    <property type="match status" value="1"/>
</dbReference>
<organism evidence="2 3">
    <name type="scientific">Streptomyces boncukensis</name>
    <dbReference type="NCBI Taxonomy" id="2711219"/>
    <lineage>
        <taxon>Bacteria</taxon>
        <taxon>Bacillati</taxon>
        <taxon>Actinomycetota</taxon>
        <taxon>Actinomycetes</taxon>
        <taxon>Kitasatosporales</taxon>
        <taxon>Streptomycetaceae</taxon>
        <taxon>Streptomyces</taxon>
    </lineage>
</organism>
<dbReference type="Pfam" id="PF01370">
    <property type="entry name" value="Epimerase"/>
    <property type="match status" value="1"/>
</dbReference>
<dbReference type="RefSeq" id="WP_165297607.1">
    <property type="nucleotide sequence ID" value="NZ_JAAKZZ010000038.1"/>
</dbReference>
<dbReference type="GO" id="GO:0004029">
    <property type="term" value="F:aldehyde dehydrogenase (NAD+) activity"/>
    <property type="evidence" value="ECO:0007669"/>
    <property type="project" value="TreeGrafter"/>
</dbReference>
<reference evidence="2 3" key="1">
    <citation type="submission" date="2020-02" db="EMBL/GenBank/DDBJ databases">
        <title>Whole-genome analyses of novel actinobacteria.</title>
        <authorList>
            <person name="Sahin N."/>
            <person name="Tatar D."/>
        </authorList>
    </citation>
    <scope>NUCLEOTIDE SEQUENCE [LARGE SCALE GENOMIC DNA]</scope>
    <source>
        <strain evidence="2 3">SB3404</strain>
    </source>
</reference>
<dbReference type="InterPro" id="IPR001509">
    <property type="entry name" value="Epimerase_deHydtase"/>
</dbReference>
<dbReference type="Proteomes" id="UP000477722">
    <property type="component" value="Unassembled WGS sequence"/>
</dbReference>
<dbReference type="InterPro" id="IPR036291">
    <property type="entry name" value="NAD(P)-bd_dom_sf"/>
</dbReference>
<evidence type="ECO:0000259" key="1">
    <source>
        <dbReference type="Pfam" id="PF01370"/>
    </source>
</evidence>
<dbReference type="AlphaFoldDB" id="A0A6G4WRP6"/>
<comment type="caution">
    <text evidence="2">The sequence shown here is derived from an EMBL/GenBank/DDBJ whole genome shotgun (WGS) entry which is preliminary data.</text>
</comment>
<dbReference type="EMBL" id="JAAKZZ010000038">
    <property type="protein sequence ID" value="NGO67949.1"/>
    <property type="molecule type" value="Genomic_DNA"/>
</dbReference>
<gene>
    <name evidence="2" type="ORF">G5C65_06180</name>
</gene>
<sequence length="321" mass="34034">MTGRRASRRVLVTGATGFIGSAVLRELLGRSGAEEVAVRAVTRRAPPGPRPQRALEWWEADLADPAAPGALRGAAEGVDALIHTASRVSGDEESCAAVHVRGTERVLAEARRCGVPRIVHLSTAAVYGPGPHRGPDVDEITPRPVSAASRTRLAAERPALDAGAVVLRPGLVLGPGDRWVVPALAELIRRLPGQWDGGRSRSSAVAVADLARLAAELALGPGVPGGVHHASHPVPVRLRDLLAALARHGVLPEPPPRDLPWERCLAELRASEGAVSERQFSLLARDHWYRSDEIWRRAACPPGPGPVARLAGEAAEWYRGA</sequence>
<evidence type="ECO:0000313" key="3">
    <source>
        <dbReference type="Proteomes" id="UP000477722"/>
    </source>
</evidence>
<dbReference type="Gene3D" id="3.40.50.720">
    <property type="entry name" value="NAD(P)-binding Rossmann-like Domain"/>
    <property type="match status" value="1"/>
</dbReference>
<evidence type="ECO:0000313" key="2">
    <source>
        <dbReference type="EMBL" id="NGO67949.1"/>
    </source>
</evidence>
<dbReference type="PANTHER" id="PTHR48079:SF6">
    <property type="entry name" value="NAD(P)-BINDING DOMAIN-CONTAINING PROTEIN-RELATED"/>
    <property type="match status" value="1"/>
</dbReference>
<proteinExistence type="predicted"/>
<feature type="domain" description="NAD-dependent epimerase/dehydratase" evidence="1">
    <location>
        <begin position="10"/>
        <end position="213"/>
    </location>
</feature>
<name>A0A6G4WRP6_9ACTN</name>